<organism evidence="2 3">
    <name type="scientific">Coemansia reversa (strain ATCC 12441 / NRRL 1564)</name>
    <dbReference type="NCBI Taxonomy" id="763665"/>
    <lineage>
        <taxon>Eukaryota</taxon>
        <taxon>Fungi</taxon>
        <taxon>Fungi incertae sedis</taxon>
        <taxon>Zoopagomycota</taxon>
        <taxon>Kickxellomycotina</taxon>
        <taxon>Kickxellomycetes</taxon>
        <taxon>Kickxellales</taxon>
        <taxon>Kickxellaceae</taxon>
        <taxon>Coemansia</taxon>
    </lineage>
</organism>
<dbReference type="AlphaFoldDB" id="A0A2G5BEV3"/>
<dbReference type="OrthoDB" id="5578847at2759"/>
<dbReference type="EMBL" id="KZ303494">
    <property type="protein sequence ID" value="PIA17556.1"/>
    <property type="molecule type" value="Genomic_DNA"/>
</dbReference>
<name>A0A2G5BEV3_COERN</name>
<evidence type="ECO:0000313" key="3">
    <source>
        <dbReference type="Proteomes" id="UP000242474"/>
    </source>
</evidence>
<keyword evidence="3" id="KW-1185">Reference proteome</keyword>
<accession>A0A2G5BEV3</accession>
<sequence>MRFFGVLSVALSVAVAQEIGVSGDHKVVSGVNAIDNPNVNNGVQVDSSLVAGDNGASEGNLFNNVVNGHFSNVNSNAAVQDNLINNAGITKVSGNSGWTANGDNNALGAVQNDFGVFTPFFKRENEADHPNNHYHAAAPVYNAPAHKGPAVYHHPVVPYFAVPVVIPAPVHYYAPIFHHKPAHVPHKAPAAEKPVYHSAAYHAPPSAHIEEKNEEQKATIIQNQV</sequence>
<dbReference type="Proteomes" id="UP000242474">
    <property type="component" value="Unassembled WGS sequence"/>
</dbReference>
<reference evidence="2 3" key="1">
    <citation type="journal article" date="2015" name="Genome Biol. Evol.">
        <title>Phylogenomic analyses indicate that early fungi evolved digesting cell walls of algal ancestors of land plants.</title>
        <authorList>
            <person name="Chang Y."/>
            <person name="Wang S."/>
            <person name="Sekimoto S."/>
            <person name="Aerts A.L."/>
            <person name="Choi C."/>
            <person name="Clum A."/>
            <person name="LaButti K.M."/>
            <person name="Lindquist E.A."/>
            <person name="Yee Ngan C."/>
            <person name="Ohm R.A."/>
            <person name="Salamov A.A."/>
            <person name="Grigoriev I.V."/>
            <person name="Spatafora J.W."/>
            <person name="Berbee M.L."/>
        </authorList>
    </citation>
    <scope>NUCLEOTIDE SEQUENCE [LARGE SCALE GENOMIC DNA]</scope>
    <source>
        <strain evidence="2 3">NRRL 1564</strain>
    </source>
</reference>
<feature type="chain" id="PRO_5013794453" evidence="1">
    <location>
        <begin position="17"/>
        <end position="225"/>
    </location>
</feature>
<protein>
    <submittedName>
        <fullName evidence="2">Uncharacterized protein</fullName>
    </submittedName>
</protein>
<proteinExistence type="predicted"/>
<feature type="signal peptide" evidence="1">
    <location>
        <begin position="1"/>
        <end position="16"/>
    </location>
</feature>
<gene>
    <name evidence="2" type="ORF">COEREDRAFT_7516</name>
</gene>
<keyword evidence="1" id="KW-0732">Signal</keyword>
<evidence type="ECO:0000313" key="2">
    <source>
        <dbReference type="EMBL" id="PIA17556.1"/>
    </source>
</evidence>
<evidence type="ECO:0000256" key="1">
    <source>
        <dbReference type="SAM" id="SignalP"/>
    </source>
</evidence>